<dbReference type="AlphaFoldDB" id="J3P2S7"/>
<dbReference type="InterPro" id="IPR011043">
    <property type="entry name" value="Gal_Oxase/kelch_b-propeller"/>
</dbReference>
<evidence type="ECO:0000256" key="1">
    <source>
        <dbReference type="SAM" id="MobiDB-lite"/>
    </source>
</evidence>
<dbReference type="EnsemblFungi" id="EJT73969">
    <property type="protein sequence ID" value="EJT73969"/>
    <property type="gene ID" value="GGTG_07820"/>
</dbReference>
<reference evidence="2" key="2">
    <citation type="submission" date="2010-07" db="EMBL/GenBank/DDBJ databases">
        <authorList>
            <consortium name="The Broad Institute Genome Sequencing Platform"/>
            <consortium name="Broad Institute Genome Sequencing Center for Infectious Disease"/>
            <person name="Ma L.-J."/>
            <person name="Dead R."/>
            <person name="Young S."/>
            <person name="Zeng Q."/>
            <person name="Koehrsen M."/>
            <person name="Alvarado L."/>
            <person name="Berlin A."/>
            <person name="Chapman S.B."/>
            <person name="Chen Z."/>
            <person name="Freedman E."/>
            <person name="Gellesch M."/>
            <person name="Goldberg J."/>
            <person name="Griggs A."/>
            <person name="Gujja S."/>
            <person name="Heilman E.R."/>
            <person name="Heiman D."/>
            <person name="Hepburn T."/>
            <person name="Howarth C."/>
            <person name="Jen D."/>
            <person name="Larson L."/>
            <person name="Mehta T."/>
            <person name="Neiman D."/>
            <person name="Pearson M."/>
            <person name="Roberts A."/>
            <person name="Saif S."/>
            <person name="Shea T."/>
            <person name="Shenoy N."/>
            <person name="Sisk P."/>
            <person name="Stolte C."/>
            <person name="Sykes S."/>
            <person name="Walk T."/>
            <person name="White J."/>
            <person name="Yandava C."/>
            <person name="Haas B."/>
            <person name="Nusbaum C."/>
            <person name="Birren B."/>
        </authorList>
    </citation>
    <scope>NUCLEOTIDE SEQUENCE</scope>
    <source>
        <strain evidence="2">R3-111a-1</strain>
    </source>
</reference>
<dbReference type="STRING" id="644352.J3P2S7"/>
<dbReference type="VEuPathDB" id="FungiDB:GGTG_07820"/>
<dbReference type="RefSeq" id="XP_009223913.1">
    <property type="nucleotide sequence ID" value="XM_009225649.1"/>
</dbReference>
<evidence type="ECO:0000313" key="2">
    <source>
        <dbReference type="EMBL" id="EJT73969.1"/>
    </source>
</evidence>
<gene>
    <name evidence="3" type="primary">20348278</name>
    <name evidence="2" type="ORF">GGTG_07820</name>
</gene>
<proteinExistence type="predicted"/>
<keyword evidence="4" id="KW-1185">Reference proteome</keyword>
<reference evidence="2" key="3">
    <citation type="submission" date="2010-09" db="EMBL/GenBank/DDBJ databases">
        <title>Annotation of Gaeumannomyces graminis var. tritici R3-111a-1.</title>
        <authorList>
            <consortium name="The Broad Institute Genome Sequencing Platform"/>
            <person name="Ma L.-J."/>
            <person name="Dead R."/>
            <person name="Young S.K."/>
            <person name="Zeng Q."/>
            <person name="Gargeya S."/>
            <person name="Fitzgerald M."/>
            <person name="Haas B."/>
            <person name="Abouelleil A."/>
            <person name="Alvarado L."/>
            <person name="Arachchi H.M."/>
            <person name="Berlin A."/>
            <person name="Brown A."/>
            <person name="Chapman S.B."/>
            <person name="Chen Z."/>
            <person name="Dunbar C."/>
            <person name="Freedman E."/>
            <person name="Gearin G."/>
            <person name="Gellesch M."/>
            <person name="Goldberg J."/>
            <person name="Griggs A."/>
            <person name="Gujja S."/>
            <person name="Heiman D."/>
            <person name="Howarth C."/>
            <person name="Larson L."/>
            <person name="Lui A."/>
            <person name="MacDonald P.J.P."/>
            <person name="Mehta T."/>
            <person name="Montmayeur A."/>
            <person name="Murphy C."/>
            <person name="Neiman D."/>
            <person name="Pearson M."/>
            <person name="Priest M."/>
            <person name="Roberts A."/>
            <person name="Saif S."/>
            <person name="Shea T."/>
            <person name="Shenoy N."/>
            <person name="Sisk P."/>
            <person name="Stolte C."/>
            <person name="Sykes S."/>
            <person name="Yandava C."/>
            <person name="Wortman J."/>
            <person name="Nusbaum C."/>
            <person name="Birren B."/>
        </authorList>
    </citation>
    <scope>NUCLEOTIDE SEQUENCE</scope>
    <source>
        <strain evidence="2">R3-111a-1</strain>
    </source>
</reference>
<accession>J3P2S7</accession>
<name>J3P2S7_GAET3</name>
<feature type="region of interest" description="Disordered" evidence="1">
    <location>
        <begin position="485"/>
        <end position="504"/>
    </location>
</feature>
<dbReference type="SUPFAM" id="SSF50965">
    <property type="entry name" value="Galactose oxidase, central domain"/>
    <property type="match status" value="1"/>
</dbReference>
<feature type="compositionally biased region" description="Low complexity" evidence="1">
    <location>
        <begin position="532"/>
        <end position="543"/>
    </location>
</feature>
<dbReference type="OrthoDB" id="540004at2759"/>
<dbReference type="EMBL" id="GL385398">
    <property type="protein sequence ID" value="EJT73969.1"/>
    <property type="molecule type" value="Genomic_DNA"/>
</dbReference>
<protein>
    <submittedName>
        <fullName evidence="2 3">Uncharacterized protein</fullName>
    </submittedName>
</protein>
<reference evidence="4" key="1">
    <citation type="submission" date="2010-07" db="EMBL/GenBank/DDBJ databases">
        <title>The genome sequence of Gaeumannomyces graminis var. tritici strain R3-111a-1.</title>
        <authorList>
            <consortium name="The Broad Institute Genome Sequencing Platform"/>
            <person name="Ma L.-J."/>
            <person name="Dead R."/>
            <person name="Young S."/>
            <person name="Zeng Q."/>
            <person name="Koehrsen M."/>
            <person name="Alvarado L."/>
            <person name="Berlin A."/>
            <person name="Chapman S.B."/>
            <person name="Chen Z."/>
            <person name="Freedman E."/>
            <person name="Gellesch M."/>
            <person name="Goldberg J."/>
            <person name="Griggs A."/>
            <person name="Gujja S."/>
            <person name="Heilman E.R."/>
            <person name="Heiman D."/>
            <person name="Hepburn T."/>
            <person name="Howarth C."/>
            <person name="Jen D."/>
            <person name="Larson L."/>
            <person name="Mehta T."/>
            <person name="Neiman D."/>
            <person name="Pearson M."/>
            <person name="Roberts A."/>
            <person name="Saif S."/>
            <person name="Shea T."/>
            <person name="Shenoy N."/>
            <person name="Sisk P."/>
            <person name="Stolte C."/>
            <person name="Sykes S."/>
            <person name="Walk T."/>
            <person name="White J."/>
            <person name="Yandava C."/>
            <person name="Haas B."/>
            <person name="Nusbaum C."/>
            <person name="Birren B."/>
        </authorList>
    </citation>
    <scope>NUCLEOTIDE SEQUENCE [LARGE SCALE GENOMIC DNA]</scope>
    <source>
        <strain evidence="4">R3-111a-1</strain>
    </source>
</reference>
<dbReference type="eggNOG" id="ENOG502SMKA">
    <property type="taxonomic scope" value="Eukaryota"/>
</dbReference>
<reference evidence="3" key="4">
    <citation type="journal article" date="2015" name="G3 (Bethesda)">
        <title>Genome sequences of three phytopathogenic species of the Magnaporthaceae family of fungi.</title>
        <authorList>
            <person name="Okagaki L.H."/>
            <person name="Nunes C.C."/>
            <person name="Sailsbery J."/>
            <person name="Clay B."/>
            <person name="Brown D."/>
            <person name="John T."/>
            <person name="Oh Y."/>
            <person name="Young N."/>
            <person name="Fitzgerald M."/>
            <person name="Haas B.J."/>
            <person name="Zeng Q."/>
            <person name="Young S."/>
            <person name="Adiconis X."/>
            <person name="Fan L."/>
            <person name="Levin J.Z."/>
            <person name="Mitchell T.K."/>
            <person name="Okubara P.A."/>
            <person name="Farman M.L."/>
            <person name="Kohn L.M."/>
            <person name="Birren B."/>
            <person name="Ma L.-J."/>
            <person name="Dean R.A."/>
        </authorList>
    </citation>
    <scope>NUCLEOTIDE SEQUENCE</scope>
    <source>
        <strain evidence="3">R3-111a-1</strain>
    </source>
</reference>
<dbReference type="HOGENOM" id="CLU_012508_3_1_1"/>
<organism evidence="2">
    <name type="scientific">Gaeumannomyces tritici (strain R3-111a-1)</name>
    <name type="common">Wheat and barley take-all root rot fungus</name>
    <name type="synonym">Gaeumannomyces graminis var. tritici</name>
    <dbReference type="NCBI Taxonomy" id="644352"/>
    <lineage>
        <taxon>Eukaryota</taxon>
        <taxon>Fungi</taxon>
        <taxon>Dikarya</taxon>
        <taxon>Ascomycota</taxon>
        <taxon>Pezizomycotina</taxon>
        <taxon>Sordariomycetes</taxon>
        <taxon>Sordariomycetidae</taxon>
        <taxon>Magnaporthales</taxon>
        <taxon>Magnaporthaceae</taxon>
        <taxon>Gaeumannomyces</taxon>
    </lineage>
</organism>
<feature type="region of interest" description="Disordered" evidence="1">
    <location>
        <begin position="532"/>
        <end position="557"/>
    </location>
</feature>
<dbReference type="GeneID" id="20348278"/>
<evidence type="ECO:0000313" key="3">
    <source>
        <dbReference type="EnsemblFungi" id="EJT73969"/>
    </source>
</evidence>
<dbReference type="Proteomes" id="UP000006039">
    <property type="component" value="Unassembled WGS sequence"/>
</dbReference>
<sequence>MPTIKTINTPSQSFIYFNMRILPSALFPYLLLGLGKTQELAVEVPTKENFLRREGHAVAVMGNYLYIEGGEISQIVNGSDQPPPPLTYPYPVNKTLAITLNKSWRTDTVTFETIDKGSHSTVRGNVLWSHPDGKRLYSWGGTAPFEIPNTDSITPRLRVFTKDGGPGPGGKWEYSGVPPLSREPYILRTDFGTGASCNGVGLYMSGAGNRGSDSGIATKYGNSSGPFAVQGLVTYNMNSQGWTNESLSRDGDPAFGPRSRPNQHDGAAVCLPDNVGTRGGGLAFFLGGWQPHTVGTRDPQRVTFREVFFYDVATQRAYKQVTSGEPPDSGVGVCAVVAGGKKASPSSYEIFLVVPEARDPGAVYILTVPGFHWFKVPYEGATRDLNRERHRCAVDNRGGRQMIALGGRASTPQTVPHWLQKDPWINGLKVLDLTSLRWGDEYNADAPPYEVPDRVKEWYAKEYKGLDSIRWSGDGSMKALFSSMPAPPQTHRRFRSSQATRSPSGPLWEVWLEAWPRWPPRVRWLGFVSVAKSNDSSSSNTKDSPPRTPQHTSRSPC</sequence>
<evidence type="ECO:0000313" key="4">
    <source>
        <dbReference type="Proteomes" id="UP000006039"/>
    </source>
</evidence>
<reference evidence="3" key="5">
    <citation type="submission" date="2018-04" db="UniProtKB">
        <authorList>
            <consortium name="EnsemblFungi"/>
        </authorList>
    </citation>
    <scope>IDENTIFICATION</scope>
    <source>
        <strain evidence="3">R3-111a-1</strain>
    </source>
</reference>